<feature type="region of interest" description="Disordered" evidence="8">
    <location>
        <begin position="931"/>
        <end position="965"/>
    </location>
</feature>
<accession>A0A0M4EY62</accession>
<proteinExistence type="inferred from homology"/>
<protein>
    <submittedName>
        <fullName evidence="10">Msk</fullName>
    </submittedName>
</protein>
<evidence type="ECO:0000256" key="6">
    <source>
        <dbReference type="ARBA" id="ARBA00022927"/>
    </source>
</evidence>
<dbReference type="InterPro" id="IPR011989">
    <property type="entry name" value="ARM-like"/>
</dbReference>
<dbReference type="GO" id="GO:0005635">
    <property type="term" value="C:nuclear envelope"/>
    <property type="evidence" value="ECO:0007669"/>
    <property type="project" value="TreeGrafter"/>
</dbReference>
<dbReference type="SMR" id="A0A0M4EY62"/>
<dbReference type="Pfam" id="PF08506">
    <property type="entry name" value="Cse1"/>
    <property type="match status" value="1"/>
</dbReference>
<evidence type="ECO:0000256" key="2">
    <source>
        <dbReference type="ARBA" id="ARBA00004496"/>
    </source>
</evidence>
<dbReference type="STRING" id="30019.A0A0M4EY62"/>
<dbReference type="OrthoDB" id="760868at2759"/>
<dbReference type="GO" id="GO:0031267">
    <property type="term" value="F:small GTPase binding"/>
    <property type="evidence" value="ECO:0007669"/>
    <property type="project" value="InterPro"/>
</dbReference>
<dbReference type="InterPro" id="IPR013713">
    <property type="entry name" value="XPO2_central"/>
</dbReference>
<comment type="subcellular location">
    <subcellularLocation>
        <location evidence="2">Cytoplasm</location>
    </subcellularLocation>
    <subcellularLocation>
        <location evidence="1">Nucleus</location>
    </subcellularLocation>
</comment>
<dbReference type="GO" id="GO:0006606">
    <property type="term" value="P:protein import into nucleus"/>
    <property type="evidence" value="ECO:0007669"/>
    <property type="project" value="TreeGrafter"/>
</dbReference>
<keyword evidence="4" id="KW-0813">Transport</keyword>
<evidence type="ECO:0000256" key="4">
    <source>
        <dbReference type="ARBA" id="ARBA00022448"/>
    </source>
</evidence>
<organism evidence="10 11">
    <name type="scientific">Drosophila busckii</name>
    <name type="common">Fruit fly</name>
    <dbReference type="NCBI Taxonomy" id="30019"/>
    <lineage>
        <taxon>Eukaryota</taxon>
        <taxon>Metazoa</taxon>
        <taxon>Ecdysozoa</taxon>
        <taxon>Arthropoda</taxon>
        <taxon>Hexapoda</taxon>
        <taxon>Insecta</taxon>
        <taxon>Pterygota</taxon>
        <taxon>Neoptera</taxon>
        <taxon>Endopterygota</taxon>
        <taxon>Diptera</taxon>
        <taxon>Brachycera</taxon>
        <taxon>Muscomorpha</taxon>
        <taxon>Ephydroidea</taxon>
        <taxon>Drosophilidae</taxon>
        <taxon>Drosophila</taxon>
    </lineage>
</organism>
<keyword evidence="5" id="KW-0963">Cytoplasm</keyword>
<name>A0A0M4EY62_DROBS</name>
<dbReference type="Proteomes" id="UP000494163">
    <property type="component" value="Chromosome 3L"/>
</dbReference>
<evidence type="ECO:0000256" key="8">
    <source>
        <dbReference type="SAM" id="MobiDB-lite"/>
    </source>
</evidence>
<feature type="compositionally biased region" description="Acidic residues" evidence="8">
    <location>
        <begin position="935"/>
        <end position="949"/>
    </location>
</feature>
<dbReference type="FunFam" id="1.25.10.10:FF:000813">
    <property type="entry name" value="D-Importin 7/RanBP7"/>
    <property type="match status" value="1"/>
</dbReference>
<comment type="similarity">
    <text evidence="3">Belongs to the importin beta family.</text>
</comment>
<dbReference type="InterPro" id="IPR001494">
    <property type="entry name" value="Importin-beta_N"/>
</dbReference>
<evidence type="ECO:0000256" key="3">
    <source>
        <dbReference type="ARBA" id="ARBA00007991"/>
    </source>
</evidence>
<dbReference type="Pfam" id="PF03810">
    <property type="entry name" value="IBN_N"/>
    <property type="match status" value="1"/>
</dbReference>
<gene>
    <name evidence="10" type="ORF">Dbus_chr3Lg541</name>
</gene>
<dbReference type="SUPFAM" id="SSF48371">
    <property type="entry name" value="ARM repeat"/>
    <property type="match status" value="1"/>
</dbReference>
<dbReference type="PANTHER" id="PTHR10997">
    <property type="entry name" value="IMPORTIN-7, 8, 11"/>
    <property type="match status" value="1"/>
</dbReference>
<evidence type="ECO:0000256" key="1">
    <source>
        <dbReference type="ARBA" id="ARBA00004123"/>
    </source>
</evidence>
<dbReference type="OMA" id="WVAKTSW"/>
<evidence type="ECO:0000313" key="11">
    <source>
        <dbReference type="Proteomes" id="UP000494163"/>
    </source>
</evidence>
<keyword evidence="11" id="KW-1185">Reference proteome</keyword>
<sequence length="1049" mass="119646">MEAQKLTELLRATIDPNPEQRKAAEDQLAQIHKIIGFVPTILQIVMQTTLEQPVRQAGAVYLKNLINSSWSDHETKPGEPIPFSIHEQDRAMIRSAIVDAIVHAPELIRVQLSVCVNTLIKADFPGRWPQVVDNISIYLQNPDVNGWNGALLTMYQLVKTYEYKRFEERTPLNEAMNLLLPMIYQLMMQLLNDQSEQSVLLQKQILKIYYALTQYSLPLELITKEIFSQWMEICRQIADRAVPDCTHLDDDERTEFPYWKTKKWALHIMVRMFERYGSPSNVVSEKYQKFAEWYLPTFSSGVLEVMLKILDQYRNRVYVSPRVLTDVLNYIKIAVSHAYTWKLIKPHMVAVIQDVVFPIMSFTDSDQELWESDPYEYIRLKFDIFEDYATPVPAAQSLLHSVCKKRKGILPKAMATIMQIITSPNADNKQKDGALHMIGTLADVLLKKEVYRDQVESMLTTYVFPEFQNPAGHMRARACWVLHYFCDVQIKNPQVLAETMRLTTNALLTDKELPVKVEAAIGLQMFLSSQDEAPRYVESQIKEITKELLTIIRETENEDLTNVMQKIVCTFTEQLLPVATEICQHLATTFSQVLESEEGSDEKAITAMGLLNTIETLLSVMEEHPDVLLNLHPIVINVVGHIFQHNITDFYEETFSLVYDLTAKSISSEMWQMLELIYQVFKKDGVDYFIDIMPALHNYVTVDTPAFLSNPNRLLAILDMCKTMLTNNPGEDPECHAAKLMEVIILQCKGQIDSVIHMFVELALSRLTREVQSSELRTMCLQVVIAALYYNPQLLLSILDKMSQPNNEPISSHFIKQWLHDTDCFLGIHDRKLCVLGLCTLISLGDAKPQVLSEVAVKIVPALILLFDGLKRAYESRAQEEEEEEEDEDNDDCEEALSSDEDEMDDMAPNYLDKLADFAKTKGTAAGFEVKAELKDDDEDSDDEAEESVGDLNETGLETFTTPIDDEENDSAIDEYWTFKEVITALSAQDQVWYSLLTSNLTPDQAKALQEVVVTADQRKAAKESKLIEKQGGFAFPQTTVPSSFKFGS</sequence>
<dbReference type="GO" id="GO:0005829">
    <property type="term" value="C:cytosol"/>
    <property type="evidence" value="ECO:0007669"/>
    <property type="project" value="TreeGrafter"/>
</dbReference>
<dbReference type="InterPro" id="IPR058669">
    <property type="entry name" value="TPR_IPO7/11-like"/>
</dbReference>
<feature type="compositionally biased region" description="Acidic residues" evidence="8">
    <location>
        <begin position="880"/>
        <end position="906"/>
    </location>
</feature>
<evidence type="ECO:0000256" key="5">
    <source>
        <dbReference type="ARBA" id="ARBA00022490"/>
    </source>
</evidence>
<dbReference type="InterPro" id="IPR016024">
    <property type="entry name" value="ARM-type_fold"/>
</dbReference>
<dbReference type="SMART" id="SM00913">
    <property type="entry name" value="IBN_N"/>
    <property type="match status" value="1"/>
</dbReference>
<reference evidence="10 11" key="1">
    <citation type="submission" date="2015-08" db="EMBL/GenBank/DDBJ databases">
        <title>Ancestral chromatin configuration constrains chromatin evolution on differentiating sex chromosomes in Drosophila.</title>
        <authorList>
            <person name="Zhou Q."/>
            <person name="Bachtrog D."/>
        </authorList>
    </citation>
    <scope>NUCLEOTIDE SEQUENCE [LARGE SCALE GENOMIC DNA]</scope>
    <source>
        <tissue evidence="10">Whole larvae</tissue>
    </source>
</reference>
<evidence type="ECO:0000259" key="9">
    <source>
        <dbReference type="PROSITE" id="PS50166"/>
    </source>
</evidence>
<keyword evidence="7" id="KW-0539">Nucleus</keyword>
<keyword evidence="6" id="KW-0653">Protein transport</keyword>
<dbReference type="Gene3D" id="1.25.10.10">
    <property type="entry name" value="Leucine-rich Repeat Variant"/>
    <property type="match status" value="1"/>
</dbReference>
<feature type="region of interest" description="Disordered" evidence="8">
    <location>
        <begin position="876"/>
        <end position="906"/>
    </location>
</feature>
<evidence type="ECO:0000313" key="10">
    <source>
        <dbReference type="EMBL" id="ALC43375.1"/>
    </source>
</evidence>
<dbReference type="Pfam" id="PF25758">
    <property type="entry name" value="TPR_IPO11"/>
    <property type="match status" value="1"/>
</dbReference>
<dbReference type="PROSITE" id="PS50166">
    <property type="entry name" value="IMPORTIN_B_NT"/>
    <property type="match status" value="1"/>
</dbReference>
<feature type="domain" description="Importin N-terminal" evidence="9">
    <location>
        <begin position="24"/>
        <end position="103"/>
    </location>
</feature>
<evidence type="ECO:0000256" key="7">
    <source>
        <dbReference type="ARBA" id="ARBA00023242"/>
    </source>
</evidence>
<dbReference type="EMBL" id="CP012525">
    <property type="protein sequence ID" value="ALC43375.1"/>
    <property type="molecule type" value="Genomic_DNA"/>
</dbReference>
<dbReference type="AlphaFoldDB" id="A0A0M4EY62"/>
<dbReference type="PANTHER" id="PTHR10997:SF18">
    <property type="entry name" value="D-IMPORTIN 7_RANBP7"/>
    <property type="match status" value="1"/>
</dbReference>